<feature type="transmembrane region" description="Helical" evidence="17">
    <location>
        <begin position="168"/>
        <end position="190"/>
    </location>
</feature>
<evidence type="ECO:0000256" key="10">
    <source>
        <dbReference type="ARBA" id="ARBA00022847"/>
    </source>
</evidence>
<keyword evidence="10" id="KW-0769">Symport</keyword>
<evidence type="ECO:0000313" key="21">
    <source>
        <dbReference type="Proteomes" id="UP000663829"/>
    </source>
</evidence>
<keyword evidence="12 17" id="KW-1133">Transmembrane helix</keyword>
<feature type="transmembrane region" description="Helical" evidence="17">
    <location>
        <begin position="196"/>
        <end position="217"/>
    </location>
</feature>
<evidence type="ECO:0000256" key="3">
    <source>
        <dbReference type="ARBA" id="ARBA00022448"/>
    </source>
</evidence>
<evidence type="ECO:0000256" key="12">
    <source>
        <dbReference type="ARBA" id="ARBA00022989"/>
    </source>
</evidence>
<dbReference type="GO" id="GO:0015293">
    <property type="term" value="F:symporter activity"/>
    <property type="evidence" value="ECO:0007669"/>
    <property type="project" value="UniProtKB-KW"/>
</dbReference>
<evidence type="ECO:0000256" key="14">
    <source>
        <dbReference type="ARBA" id="ARBA00023065"/>
    </source>
</evidence>
<evidence type="ECO:0000256" key="13">
    <source>
        <dbReference type="ARBA" id="ARBA00023053"/>
    </source>
</evidence>
<feature type="domain" description="Sodium/calcium exchanger membrane region" evidence="18">
    <location>
        <begin position="102"/>
        <end position="217"/>
    </location>
</feature>
<dbReference type="AlphaFoldDB" id="A0A814RKW5"/>
<protein>
    <recommendedName>
        <fullName evidence="18">Sodium/calcium exchanger membrane region domain-containing protein</fullName>
    </recommendedName>
</protein>
<accession>A0A814RKW5</accession>
<keyword evidence="5" id="KW-0633">Potassium transport</keyword>
<dbReference type="EMBL" id="CAJNOQ010006437">
    <property type="protein sequence ID" value="CAF1135306.1"/>
    <property type="molecule type" value="Genomic_DNA"/>
</dbReference>
<evidence type="ECO:0000256" key="11">
    <source>
        <dbReference type="ARBA" id="ARBA00022958"/>
    </source>
</evidence>
<evidence type="ECO:0000256" key="17">
    <source>
        <dbReference type="SAM" id="Phobius"/>
    </source>
</evidence>
<keyword evidence="11" id="KW-0630">Potassium</keyword>
<keyword evidence="16" id="KW-0739">Sodium transport</keyword>
<feature type="transmembrane region" description="Helical" evidence="17">
    <location>
        <begin position="431"/>
        <end position="448"/>
    </location>
</feature>
<organism evidence="19 21">
    <name type="scientific">Didymodactylos carnosus</name>
    <dbReference type="NCBI Taxonomy" id="1234261"/>
    <lineage>
        <taxon>Eukaryota</taxon>
        <taxon>Metazoa</taxon>
        <taxon>Spiralia</taxon>
        <taxon>Gnathifera</taxon>
        <taxon>Rotifera</taxon>
        <taxon>Eurotatoria</taxon>
        <taxon>Bdelloidea</taxon>
        <taxon>Philodinida</taxon>
        <taxon>Philodinidae</taxon>
        <taxon>Didymodactylos</taxon>
    </lineage>
</organism>
<evidence type="ECO:0000256" key="4">
    <source>
        <dbReference type="ARBA" id="ARBA00022449"/>
    </source>
</evidence>
<sequence>MSNGRGLVRKQNLKFILRLFITIILAKLISTTIQPTYAKDKTLLLTNKRQNEQYETLLSNRTRTTTVLNTLLKNCTEPAINEFPKDLFTQSQRRHGAIVFHLLAACYVFIATALVVNDYFIAALDKLCAKLGLDEDIAGATFMAGGSSSPELFIALIGIFIAKGDVGVGTIVGSAVFNIVCVIGICGLFVTGAVKLTWWPLCRDSLFYALSIMVLVVRFDNDDINFDDNIQQQHKIPIDDLIAMSRFAIDFETAVLKIMMTRHFRSKTRFRMAARFVITEMRLRQGQGESRPQKPATERRFSFYQGRTPSLLAVDEDYQSWKDVPNWKYESINFVKWLGTLPIKLLFYLTIPDCRNPRWSKLFPITFFMAIVWLAILSYVMVWMVTVIGFTFSIPDSVMGITFLAAGSSIPDALASVLVVRQVDMGVSNTFGSNVFDLLIGLALPWFIKTLTSGEPVHINSNGLMYDSVLLLGIVAVTVISFHGRKCSRSKFYFLKYIL</sequence>
<evidence type="ECO:0000259" key="18">
    <source>
        <dbReference type="Pfam" id="PF01699"/>
    </source>
</evidence>
<evidence type="ECO:0000256" key="2">
    <source>
        <dbReference type="ARBA" id="ARBA00005364"/>
    </source>
</evidence>
<name>A0A814RKW5_9BILA</name>
<evidence type="ECO:0000256" key="7">
    <source>
        <dbReference type="ARBA" id="ARBA00022692"/>
    </source>
</evidence>
<keyword evidence="14" id="KW-0406">Ion transport</keyword>
<comment type="similarity">
    <text evidence="2">Belongs to the Ca(2+):cation antiporter (CaCA) (TC 2.A.19) family. SLC24A subfamily.</text>
</comment>
<feature type="transmembrane region" description="Helical" evidence="17">
    <location>
        <begin position="463"/>
        <end position="482"/>
    </location>
</feature>
<feature type="transmembrane region" description="Helical" evidence="17">
    <location>
        <begin position="398"/>
        <end position="419"/>
    </location>
</feature>
<dbReference type="Pfam" id="PF01699">
    <property type="entry name" value="Na_Ca_ex"/>
    <property type="match status" value="2"/>
</dbReference>
<dbReference type="GO" id="GO:0008273">
    <property type="term" value="F:calcium, potassium:sodium antiporter activity"/>
    <property type="evidence" value="ECO:0007669"/>
    <property type="project" value="TreeGrafter"/>
</dbReference>
<evidence type="ECO:0000256" key="16">
    <source>
        <dbReference type="ARBA" id="ARBA00023201"/>
    </source>
</evidence>
<dbReference type="EMBL" id="CAJOBC010006437">
    <property type="protein sequence ID" value="CAF3899018.1"/>
    <property type="molecule type" value="Genomic_DNA"/>
</dbReference>
<keyword evidence="3" id="KW-0813">Transport</keyword>
<feature type="domain" description="Sodium/calcium exchanger membrane region" evidence="18">
    <location>
        <begin position="364"/>
        <end position="481"/>
    </location>
</feature>
<keyword evidence="8" id="KW-0732">Signal</keyword>
<dbReference type="InterPro" id="IPR004837">
    <property type="entry name" value="NaCa_Exmemb"/>
</dbReference>
<keyword evidence="6" id="KW-0109">Calcium transport</keyword>
<proteinExistence type="inferred from homology"/>
<dbReference type="InterPro" id="IPR044880">
    <property type="entry name" value="NCX_ion-bd_dom_sf"/>
</dbReference>
<feature type="transmembrane region" description="Helical" evidence="17">
    <location>
        <begin position="137"/>
        <end position="161"/>
    </location>
</feature>
<dbReference type="FunFam" id="1.20.1420.30:FF:000009">
    <property type="entry name" value="sodium/potassium/calcium exchanger 5 isoform X2"/>
    <property type="match status" value="1"/>
</dbReference>
<dbReference type="GO" id="GO:0005262">
    <property type="term" value="F:calcium channel activity"/>
    <property type="evidence" value="ECO:0007669"/>
    <property type="project" value="TreeGrafter"/>
</dbReference>
<keyword evidence="7 17" id="KW-0812">Transmembrane</keyword>
<dbReference type="GO" id="GO:0006874">
    <property type="term" value="P:intracellular calcium ion homeostasis"/>
    <property type="evidence" value="ECO:0007669"/>
    <property type="project" value="TreeGrafter"/>
</dbReference>
<dbReference type="OrthoDB" id="2127281at2759"/>
<dbReference type="PANTHER" id="PTHR10846">
    <property type="entry name" value="SODIUM/POTASSIUM/CALCIUM EXCHANGER"/>
    <property type="match status" value="1"/>
</dbReference>
<feature type="transmembrane region" description="Helical" evidence="17">
    <location>
        <begin position="365"/>
        <end position="392"/>
    </location>
</feature>
<dbReference type="GO" id="GO:0005886">
    <property type="term" value="C:plasma membrane"/>
    <property type="evidence" value="ECO:0007669"/>
    <property type="project" value="TreeGrafter"/>
</dbReference>
<evidence type="ECO:0000256" key="9">
    <source>
        <dbReference type="ARBA" id="ARBA00022837"/>
    </source>
</evidence>
<evidence type="ECO:0000256" key="15">
    <source>
        <dbReference type="ARBA" id="ARBA00023136"/>
    </source>
</evidence>
<keyword evidence="9" id="KW-0106">Calcium</keyword>
<dbReference type="Proteomes" id="UP000681722">
    <property type="component" value="Unassembled WGS sequence"/>
</dbReference>
<gene>
    <name evidence="19" type="ORF">GPM918_LOCUS20406</name>
    <name evidence="20" type="ORF">SRO942_LOCUS20403</name>
</gene>
<evidence type="ECO:0000256" key="1">
    <source>
        <dbReference type="ARBA" id="ARBA00004141"/>
    </source>
</evidence>
<dbReference type="InterPro" id="IPR004481">
    <property type="entry name" value="K/Na/Ca-exchanger"/>
</dbReference>
<keyword evidence="4" id="KW-0050">Antiport</keyword>
<keyword evidence="15 17" id="KW-0472">Membrane</keyword>
<feature type="transmembrane region" description="Helical" evidence="17">
    <location>
        <begin position="97"/>
        <end position="117"/>
    </location>
</feature>
<comment type="subcellular location">
    <subcellularLocation>
        <location evidence="1">Membrane</location>
        <topology evidence="1">Multi-pass membrane protein</topology>
    </subcellularLocation>
</comment>
<dbReference type="NCBIfam" id="TIGR00367">
    <property type="entry name" value="calcium/sodium antiporter"/>
    <property type="match status" value="1"/>
</dbReference>
<keyword evidence="21" id="KW-1185">Reference proteome</keyword>
<evidence type="ECO:0000256" key="6">
    <source>
        <dbReference type="ARBA" id="ARBA00022568"/>
    </source>
</evidence>
<dbReference type="PANTHER" id="PTHR10846:SF73">
    <property type="entry name" value="SODIUM_CALCIUM EXCHANGER MEMBRANE REGION DOMAIN-CONTAINING PROTEIN"/>
    <property type="match status" value="1"/>
</dbReference>
<comment type="caution">
    <text evidence="19">The sequence shown here is derived from an EMBL/GenBank/DDBJ whole genome shotgun (WGS) entry which is preliminary data.</text>
</comment>
<evidence type="ECO:0000313" key="20">
    <source>
        <dbReference type="EMBL" id="CAF3899018.1"/>
    </source>
</evidence>
<dbReference type="Proteomes" id="UP000663829">
    <property type="component" value="Unassembled WGS sequence"/>
</dbReference>
<keyword evidence="13" id="KW-0915">Sodium</keyword>
<reference evidence="19" key="1">
    <citation type="submission" date="2021-02" db="EMBL/GenBank/DDBJ databases">
        <authorList>
            <person name="Nowell W R."/>
        </authorList>
    </citation>
    <scope>NUCLEOTIDE SEQUENCE</scope>
</reference>
<evidence type="ECO:0000256" key="5">
    <source>
        <dbReference type="ARBA" id="ARBA00022538"/>
    </source>
</evidence>
<feature type="transmembrane region" description="Helical" evidence="17">
    <location>
        <begin position="15"/>
        <end position="33"/>
    </location>
</feature>
<evidence type="ECO:0000313" key="19">
    <source>
        <dbReference type="EMBL" id="CAF1135306.1"/>
    </source>
</evidence>
<dbReference type="Gene3D" id="1.20.1420.30">
    <property type="entry name" value="NCX, central ion-binding region"/>
    <property type="match status" value="2"/>
</dbReference>
<evidence type="ECO:0000256" key="8">
    <source>
        <dbReference type="ARBA" id="ARBA00022729"/>
    </source>
</evidence>